<feature type="domain" description="MULE transposase" evidence="2">
    <location>
        <begin position="366"/>
        <end position="431"/>
    </location>
</feature>
<name>A0ABQ5E4S4_9ASTR</name>
<evidence type="ECO:0000313" key="3">
    <source>
        <dbReference type="EMBL" id="GJT45857.1"/>
    </source>
</evidence>
<dbReference type="Pfam" id="PF10551">
    <property type="entry name" value="MULE"/>
    <property type="match status" value="1"/>
</dbReference>
<keyword evidence="4" id="KW-1185">Reference proteome</keyword>
<dbReference type="PANTHER" id="PTHR31973:SF197">
    <property type="entry name" value="SWIM-TYPE DOMAIN-CONTAINING PROTEIN"/>
    <property type="match status" value="1"/>
</dbReference>
<feature type="region of interest" description="Disordered" evidence="1">
    <location>
        <begin position="613"/>
        <end position="634"/>
    </location>
</feature>
<dbReference type="EMBL" id="BQNB010015935">
    <property type="protein sequence ID" value="GJT45857.1"/>
    <property type="molecule type" value="Genomic_DNA"/>
</dbReference>
<proteinExistence type="predicted"/>
<feature type="compositionally biased region" description="Polar residues" evidence="1">
    <location>
        <begin position="188"/>
        <end position="203"/>
    </location>
</feature>
<organism evidence="3 4">
    <name type="scientific">Tanacetum coccineum</name>
    <dbReference type="NCBI Taxonomy" id="301880"/>
    <lineage>
        <taxon>Eukaryota</taxon>
        <taxon>Viridiplantae</taxon>
        <taxon>Streptophyta</taxon>
        <taxon>Embryophyta</taxon>
        <taxon>Tracheophyta</taxon>
        <taxon>Spermatophyta</taxon>
        <taxon>Magnoliopsida</taxon>
        <taxon>eudicotyledons</taxon>
        <taxon>Gunneridae</taxon>
        <taxon>Pentapetalae</taxon>
        <taxon>asterids</taxon>
        <taxon>campanulids</taxon>
        <taxon>Asterales</taxon>
        <taxon>Asteraceae</taxon>
        <taxon>Asteroideae</taxon>
        <taxon>Anthemideae</taxon>
        <taxon>Anthemidinae</taxon>
        <taxon>Tanacetum</taxon>
    </lineage>
</organism>
<evidence type="ECO:0000313" key="4">
    <source>
        <dbReference type="Proteomes" id="UP001151760"/>
    </source>
</evidence>
<dbReference type="Proteomes" id="UP001151760">
    <property type="component" value="Unassembled WGS sequence"/>
</dbReference>
<feature type="region of interest" description="Disordered" evidence="1">
    <location>
        <begin position="174"/>
        <end position="205"/>
    </location>
</feature>
<evidence type="ECO:0000256" key="1">
    <source>
        <dbReference type="SAM" id="MobiDB-lite"/>
    </source>
</evidence>
<protein>
    <submittedName>
        <fullName evidence="3">Pentatricopeptide repeat-containing protein</fullName>
    </submittedName>
</protein>
<feature type="compositionally biased region" description="Basic residues" evidence="1">
    <location>
        <begin position="174"/>
        <end position="187"/>
    </location>
</feature>
<dbReference type="PANTHER" id="PTHR31973">
    <property type="entry name" value="POLYPROTEIN, PUTATIVE-RELATED"/>
    <property type="match status" value="1"/>
</dbReference>
<dbReference type="InterPro" id="IPR018289">
    <property type="entry name" value="MULE_transposase_dom"/>
</dbReference>
<reference evidence="3" key="1">
    <citation type="journal article" date="2022" name="Int. J. Mol. Sci.">
        <title>Draft Genome of Tanacetum Coccineum: Genomic Comparison of Closely Related Tanacetum-Family Plants.</title>
        <authorList>
            <person name="Yamashiro T."/>
            <person name="Shiraishi A."/>
            <person name="Nakayama K."/>
            <person name="Satake H."/>
        </authorList>
    </citation>
    <scope>NUCLEOTIDE SEQUENCE</scope>
</reference>
<evidence type="ECO:0000259" key="2">
    <source>
        <dbReference type="Pfam" id="PF10551"/>
    </source>
</evidence>
<gene>
    <name evidence="3" type="ORF">Tco_0954572</name>
</gene>
<reference evidence="3" key="2">
    <citation type="submission" date="2022-01" db="EMBL/GenBank/DDBJ databases">
        <authorList>
            <person name="Yamashiro T."/>
            <person name="Shiraishi A."/>
            <person name="Satake H."/>
            <person name="Nakayama K."/>
        </authorList>
    </citation>
    <scope>NUCLEOTIDE SEQUENCE</scope>
</reference>
<accession>A0ABQ5E4S4</accession>
<sequence>MNHKTSYDANQSSSGLRLVNSKTIGEHLSFTIFKITALDSSRAGPTKKEESRLARSLHSLILLADKDSSLEVERAARDKATSVMTKDARNMSYVELISLVEEEEGKSPVKEKVDNGESLLKKTMDKGKSKVLVDDIPVKKHVCRNNGIVIEENVNPFDTDSDSESEDELIELRKRKTEAKKAPKKSNRQTLPVNEGTSTSISRQRVYGVGDSETLMEHEEFMDDLMKKLRDEGDAITDPFKIVESKSEKYPIHDVETHWRMRKPKSGEKFMDVDQLKECLTYYALANVFSLHAKRWALSEGETAIEDHYAYIRSYGKAILESNHGSTVKVGVTVNPDSKTYFDRFYVCFKGLKEGWKLGCRNVIALDVAWAVVNVENKYNWSWFLDLLGDDLDMPTGNGLTIISYQHKVLIQAVKDIMPHAEHRQCARHVYEGFRKQFSGVEFKSLFWAASKASYPGLFNKIMDKIKRANPKAYQYLLDKDPKTWSRAYFHIGINCEVLLVVENGFSECFNSVLLRVRNKPLITMLEAMRVIVPERMNTMRKLLESWNEDIRPNIQKRLEVTKDQHRFWHVIPTSVNLFEVRNGSKAFRVDEEHRTCSCRLWQLSGHNKNGCKNPTVVLPPKPPTKKGRPRKQVGVSSLLDEDLVYAPVDSARVDVIAQNIQNAPNAETAATQSS</sequence>
<comment type="caution">
    <text evidence="3">The sequence shown here is derived from an EMBL/GenBank/DDBJ whole genome shotgun (WGS) entry which is preliminary data.</text>
</comment>